<dbReference type="InterPro" id="IPR009008">
    <property type="entry name" value="Val/Leu/Ile-tRNA-synth_edit"/>
</dbReference>
<sequence length="1171" mass="134119">MERKGTFKVDYLRSIEKDVQEKWNAMKLYEVDAPPEGVNREKYFVTFPFPYMNGKLHLGHTFSLSKCEFAVRYQRLKGKLCLFPFGFHATGMPIKACADKLKREMEDYGYPPKFPEESVVVEQQVDSGPLGKAKSKKSKALAKTGAHKYQWNIMKSIGLNDQEIKKFCDAEYWLEYFPPLAKQDLMNIGLHVDWRRTFITTDVNKYFDSFVQWQFRLLKKLGKVKFGERYTIYSPRDGQACMDHDRANGEGVGPQEYTLIKLELDSSSVPKSIKNFVTKQVYLVAATLRPETMYGQTNCWIHPDIEYICFETAFDDFYICTLRAATNMSFQGFTKTQGSIPNYVTVKGSELVGAEVRAPLSQYKSVFVLPMMTIKPDKGTGIVTSVPSDSPDDYINLEELRNNTKLRATYKLQDSMVMPFNAVSIIDVPVLGKLCAVTACEQFKVKSPNDSKKLEEAKELAYQKGFYDGIMLVGEFAGKKIQDVKKLVKSKLISLNQAKVYYEPEKEVVSRSGEQCVVALCNQWYLDYGEESWKVKTKECLSKLNTYHDEVRKNFEFCLDWLHEYACSRKYGLGSRLPWDNEWLIESLSDSTIYMAYYTIAHFLQDGLFKGPITSISGISPKDMLDTVWDYIFLDKPLPNKTTIDVKVLQAMKREFTYWYPVDLRCSGKDLIQNHLTFFMYNHCAVWNERPDLWPQSIRANGHLLLNSAKMSKSEGNFLTLAEAVEKYGADGMRLALADAGDSIEDANFVSSVADSGILRLYTFIEWVKEMIDEKNSMREGKPNTYTFHDKAFLSEMNLKINETDSNYSKLLFKEALKTGFFEFQAVRDKYREMTAFEGMHGELVMQFIKNQAIILAPICPHVAEYVYSTLLNEPSSVVDAPWPTNLSVDYDVIRHSQYIMDAAHTFRLQLKTYINQMNKGKSSQTSKPYKANIWVASQFPLWQQVIIDYLQQIFDDTKSLPNNREIAAQLCSKPELKSYAKRVMPFAQMLREKIEKDGISVLNTHKFVDEMVILRMNEQYLKTTLGVDELSVHSTSEAGVPEKILNDTSPGCPYITFETGAEINLTLINPQPLSGCIKQNIIIRHDMTYHDLREALECDKSLDIDFWRWTDPLKGPREIPVSDVTKGKTLIPRDSVITIDQSNKSFNLLSGGNVSPLGRVICYIVNNLDA</sequence>
<keyword evidence="17" id="KW-1185">Reference proteome</keyword>
<dbReference type="EnsemblMetazoa" id="XM_014399940.2">
    <property type="protein sequence ID" value="XP_014255426.1"/>
    <property type="gene ID" value="LOC106669988"/>
</dbReference>
<dbReference type="InterPro" id="IPR002300">
    <property type="entry name" value="aa-tRNA-synth_Ia"/>
</dbReference>
<dbReference type="InterPro" id="IPR015413">
    <property type="entry name" value="Methionyl/Leucyl_tRNA_Synth"/>
</dbReference>
<dbReference type="InterPro" id="IPR055416">
    <property type="entry name" value="RBD_LARS1"/>
</dbReference>
<dbReference type="PANTHER" id="PTHR45794">
    <property type="entry name" value="LEUCYL-TRNA SYNTHETASE"/>
    <property type="match status" value="1"/>
</dbReference>
<dbReference type="InterPro" id="IPR013155">
    <property type="entry name" value="M/V/L/I-tRNA-synth_anticd-bd"/>
</dbReference>
<dbReference type="Pfam" id="PF00133">
    <property type="entry name" value="tRNA-synt_1"/>
    <property type="match status" value="1"/>
</dbReference>
<dbReference type="EC" id="6.1.1.4" evidence="2"/>
<dbReference type="FunFam" id="1.10.730.10:FF:000020">
    <property type="entry name" value="Leucine--tRNA ligase cytoplasmic"/>
    <property type="match status" value="1"/>
</dbReference>
<dbReference type="Pfam" id="PF08264">
    <property type="entry name" value="Anticodon_1"/>
    <property type="match status" value="1"/>
</dbReference>
<dbReference type="GO" id="GO:0006429">
    <property type="term" value="P:leucyl-tRNA aminoacylation"/>
    <property type="evidence" value="ECO:0007669"/>
    <property type="project" value="InterPro"/>
</dbReference>
<evidence type="ECO:0000313" key="17">
    <source>
        <dbReference type="Proteomes" id="UP000494040"/>
    </source>
</evidence>
<comment type="similarity">
    <text evidence="1 10">Belongs to the class-I aminoacyl-tRNA synthetase family.</text>
</comment>
<feature type="domain" description="Aminoacyl-tRNA synthetase class Ia" evidence="11">
    <location>
        <begin position="19"/>
        <end position="100"/>
    </location>
</feature>
<keyword evidence="5 10" id="KW-0067">ATP-binding</keyword>
<evidence type="ECO:0000256" key="6">
    <source>
        <dbReference type="ARBA" id="ARBA00022917"/>
    </source>
</evidence>
<dbReference type="SUPFAM" id="SSF52374">
    <property type="entry name" value="Nucleotidylyl transferase"/>
    <property type="match status" value="1"/>
</dbReference>
<evidence type="ECO:0000259" key="13">
    <source>
        <dbReference type="Pfam" id="PF09334"/>
    </source>
</evidence>
<dbReference type="Proteomes" id="UP000494040">
    <property type="component" value="Unassembled WGS sequence"/>
</dbReference>
<dbReference type="CDD" id="cd07959">
    <property type="entry name" value="Anticodon_Ia_Leu_AEc"/>
    <property type="match status" value="1"/>
</dbReference>
<dbReference type="OrthoDB" id="10249672at2759"/>
<dbReference type="InterPro" id="IPR014729">
    <property type="entry name" value="Rossmann-like_a/b/a_fold"/>
</dbReference>
<proteinExistence type="inferred from homology"/>
<evidence type="ECO:0000256" key="7">
    <source>
        <dbReference type="ARBA" id="ARBA00023146"/>
    </source>
</evidence>
<dbReference type="GO" id="GO:0002161">
    <property type="term" value="F:aminoacyl-tRNA deacylase activity"/>
    <property type="evidence" value="ECO:0007669"/>
    <property type="project" value="InterPro"/>
</dbReference>
<evidence type="ECO:0000256" key="5">
    <source>
        <dbReference type="ARBA" id="ARBA00022840"/>
    </source>
</evidence>
<dbReference type="SUPFAM" id="SSF47323">
    <property type="entry name" value="Anticodon-binding domain of a subclass of class I aminoacyl-tRNA synthetases"/>
    <property type="match status" value="1"/>
</dbReference>
<keyword evidence="7 10" id="KW-0030">Aminoacyl-tRNA synthetase</keyword>
<dbReference type="Pfam" id="PF24810">
    <property type="entry name" value="RBD_LARS1"/>
    <property type="match status" value="1"/>
</dbReference>
<evidence type="ECO:0000256" key="2">
    <source>
        <dbReference type="ARBA" id="ARBA00013164"/>
    </source>
</evidence>
<feature type="domain" description="Leucine--tRNA ligase RagD-binding" evidence="15">
    <location>
        <begin position="936"/>
        <end position="1006"/>
    </location>
</feature>
<feature type="domain" description="Methionyl/Valyl/Leucyl/Isoleucyl-tRNA synthetase anticodon-binding" evidence="12">
    <location>
        <begin position="790"/>
        <end position="909"/>
    </location>
</feature>
<evidence type="ECO:0000259" key="15">
    <source>
        <dbReference type="Pfam" id="PF24810"/>
    </source>
</evidence>
<dbReference type="Gene3D" id="3.90.740.10">
    <property type="entry name" value="Valyl/Leucyl/Isoleucyl-tRNA synthetase, editing domain"/>
    <property type="match status" value="1"/>
</dbReference>
<dbReference type="InterPro" id="IPR004493">
    <property type="entry name" value="Leu-tRNA-synth_Ia_arc/euk"/>
</dbReference>
<evidence type="ECO:0000256" key="8">
    <source>
        <dbReference type="ARBA" id="ARBA00030520"/>
    </source>
</evidence>
<dbReference type="Gene3D" id="3.40.50.620">
    <property type="entry name" value="HUPs"/>
    <property type="match status" value="1"/>
</dbReference>
<name>A0A8I6S452_CIMLE</name>
<reference evidence="16" key="1">
    <citation type="submission" date="2022-01" db="UniProtKB">
        <authorList>
            <consortium name="EnsemblMetazoa"/>
        </authorList>
    </citation>
    <scope>IDENTIFICATION</scope>
</reference>
<dbReference type="CTD" id="326262"/>
<dbReference type="Gene3D" id="1.10.730.10">
    <property type="entry name" value="Isoleucyl-tRNA Synthetase, Domain 1"/>
    <property type="match status" value="1"/>
</dbReference>
<dbReference type="PANTHER" id="PTHR45794:SF1">
    <property type="entry name" value="LEUCINE--TRNA LIGASE, CYTOPLASMIC"/>
    <property type="match status" value="1"/>
</dbReference>
<organism evidence="16 17">
    <name type="scientific">Cimex lectularius</name>
    <name type="common">Bed bug</name>
    <name type="synonym">Acanthia lectularia</name>
    <dbReference type="NCBI Taxonomy" id="79782"/>
    <lineage>
        <taxon>Eukaryota</taxon>
        <taxon>Metazoa</taxon>
        <taxon>Ecdysozoa</taxon>
        <taxon>Arthropoda</taxon>
        <taxon>Hexapoda</taxon>
        <taxon>Insecta</taxon>
        <taxon>Pterygota</taxon>
        <taxon>Neoptera</taxon>
        <taxon>Paraneoptera</taxon>
        <taxon>Hemiptera</taxon>
        <taxon>Heteroptera</taxon>
        <taxon>Panheteroptera</taxon>
        <taxon>Cimicomorpha</taxon>
        <taxon>Cimicidae</taxon>
        <taxon>Cimex</taxon>
    </lineage>
</organism>
<dbReference type="RefSeq" id="XP_014255426.1">
    <property type="nucleotide sequence ID" value="XM_014399940.2"/>
</dbReference>
<evidence type="ECO:0000313" key="16">
    <source>
        <dbReference type="EnsemblMetazoa" id="XP_014255426.1"/>
    </source>
</evidence>
<dbReference type="GeneID" id="106669988"/>
<dbReference type="AlphaFoldDB" id="A0A8I6S452"/>
<evidence type="ECO:0000256" key="4">
    <source>
        <dbReference type="ARBA" id="ARBA00022741"/>
    </source>
</evidence>
<evidence type="ECO:0000256" key="1">
    <source>
        <dbReference type="ARBA" id="ARBA00005594"/>
    </source>
</evidence>
<feature type="domain" description="Methionyl/Leucyl tRNA synthetase" evidence="13">
    <location>
        <begin position="664"/>
        <end position="751"/>
    </location>
</feature>
<dbReference type="KEGG" id="clec:106669988"/>
<dbReference type="PROSITE" id="PS00178">
    <property type="entry name" value="AA_TRNA_LIGASE_I"/>
    <property type="match status" value="1"/>
</dbReference>
<dbReference type="GO" id="GO:0004823">
    <property type="term" value="F:leucine-tRNA ligase activity"/>
    <property type="evidence" value="ECO:0007669"/>
    <property type="project" value="UniProtKB-EC"/>
</dbReference>
<evidence type="ECO:0000259" key="12">
    <source>
        <dbReference type="Pfam" id="PF08264"/>
    </source>
</evidence>
<dbReference type="GO" id="GO:0005524">
    <property type="term" value="F:ATP binding"/>
    <property type="evidence" value="ECO:0007669"/>
    <property type="project" value="UniProtKB-KW"/>
</dbReference>
<feature type="domain" description="Leucine--tRNA ligase ubiquitin-like" evidence="14">
    <location>
        <begin position="1063"/>
        <end position="1167"/>
    </location>
</feature>
<dbReference type="OMA" id="KFIEWQF"/>
<dbReference type="InterPro" id="IPR001412">
    <property type="entry name" value="aa-tRNA-synth_I_CS"/>
</dbReference>
<dbReference type="NCBIfam" id="TIGR00395">
    <property type="entry name" value="leuS_arch"/>
    <property type="match status" value="1"/>
</dbReference>
<dbReference type="InterPro" id="IPR054509">
    <property type="entry name" value="LARS1_ULD"/>
</dbReference>
<dbReference type="FunFam" id="3.90.740.10:FF:000001">
    <property type="entry name" value="Leucine--tRNA ligase, cytoplasmic"/>
    <property type="match status" value="1"/>
</dbReference>
<keyword evidence="4 10" id="KW-0547">Nucleotide-binding</keyword>
<dbReference type="Pfam" id="PF22947">
    <property type="entry name" value="ULD_3"/>
    <property type="match status" value="1"/>
</dbReference>
<evidence type="ECO:0000259" key="14">
    <source>
        <dbReference type="Pfam" id="PF22947"/>
    </source>
</evidence>
<dbReference type="SUPFAM" id="SSF50677">
    <property type="entry name" value="ValRS/IleRS/LeuRS editing domain"/>
    <property type="match status" value="1"/>
</dbReference>
<evidence type="ECO:0000256" key="3">
    <source>
        <dbReference type="ARBA" id="ARBA00022598"/>
    </source>
</evidence>
<accession>A0A8I6S452</accession>
<keyword evidence="6 10" id="KW-0648">Protein biosynthesis</keyword>
<evidence type="ECO:0000256" key="9">
    <source>
        <dbReference type="ARBA" id="ARBA00047469"/>
    </source>
</evidence>
<protein>
    <recommendedName>
        <fullName evidence="2">leucine--tRNA ligase</fullName>
        <ecNumber evidence="2">6.1.1.4</ecNumber>
    </recommendedName>
    <alternativeName>
        <fullName evidence="8">Leucyl-tRNA synthetase</fullName>
    </alternativeName>
</protein>
<dbReference type="Pfam" id="PF09334">
    <property type="entry name" value="tRNA-synt_1g"/>
    <property type="match status" value="1"/>
</dbReference>
<dbReference type="InterPro" id="IPR009080">
    <property type="entry name" value="tRNAsynth_Ia_anticodon-bd"/>
</dbReference>
<evidence type="ECO:0000259" key="11">
    <source>
        <dbReference type="Pfam" id="PF00133"/>
    </source>
</evidence>
<keyword evidence="3 10" id="KW-0436">Ligase</keyword>
<comment type="catalytic activity">
    <reaction evidence="9">
        <text>tRNA(Leu) + L-leucine + ATP = L-leucyl-tRNA(Leu) + AMP + diphosphate</text>
        <dbReference type="Rhea" id="RHEA:11688"/>
        <dbReference type="Rhea" id="RHEA-COMP:9613"/>
        <dbReference type="Rhea" id="RHEA-COMP:9622"/>
        <dbReference type="ChEBI" id="CHEBI:30616"/>
        <dbReference type="ChEBI" id="CHEBI:33019"/>
        <dbReference type="ChEBI" id="CHEBI:57427"/>
        <dbReference type="ChEBI" id="CHEBI:78442"/>
        <dbReference type="ChEBI" id="CHEBI:78494"/>
        <dbReference type="ChEBI" id="CHEBI:456215"/>
        <dbReference type="EC" id="6.1.1.4"/>
    </reaction>
</comment>
<evidence type="ECO:0000256" key="10">
    <source>
        <dbReference type="RuleBase" id="RU363035"/>
    </source>
</evidence>